<dbReference type="OrthoDB" id="10029326at2759"/>
<evidence type="ECO:0000313" key="6">
    <source>
        <dbReference type="EMBL" id="PLB53719.1"/>
    </source>
</evidence>
<evidence type="ECO:0000259" key="5">
    <source>
        <dbReference type="Pfam" id="PF01494"/>
    </source>
</evidence>
<dbReference type="VEuPathDB" id="FungiDB:P170DRAFT_441992"/>
<feature type="domain" description="FAD-binding" evidence="5">
    <location>
        <begin position="5"/>
        <end position="341"/>
    </location>
</feature>
<dbReference type="STRING" id="1392250.A0A2I2GLH9"/>
<evidence type="ECO:0000256" key="2">
    <source>
        <dbReference type="ARBA" id="ARBA00022630"/>
    </source>
</evidence>
<sequence>MESRFTVIVVGGSIAGLSLAHWLHRANVKCIILEKRCKIAPEEGVAVTITPNGARILAQLGLFSSIERLTEPVRVSQALFPDGFECCYAVPRICQERLGYPIAFLKRQKLLDSLYTMFPDKHNIHTRKKVVLVEQEDDGVRVHMRDGAIYAGHLVVGADGVHSAIRDQILRMAETFHPGVKSVPRNTTINYACVFGISSPISKWPTGHQVVAFGQGKAIMTVSGPDRRLFWFIVLKLKTPRQHGKRPQFSRQDAEAECEKAAEVWVTKGVQFEEVWRNREIFSATLLEEALLPRWHWGRVVCIGDSVHKASLNLMTPNVGQGANCAIEDAACLASELHSALIRQGTKISDVQIHQLPAEFSAIPQRRMKFMYTLSKVVVRLHTRQNFIYGAMLLGLVTGGR</sequence>
<evidence type="ECO:0000256" key="3">
    <source>
        <dbReference type="ARBA" id="ARBA00022827"/>
    </source>
</evidence>
<dbReference type="GeneID" id="36558130"/>
<evidence type="ECO:0000256" key="4">
    <source>
        <dbReference type="ARBA" id="ARBA00023002"/>
    </source>
</evidence>
<reference evidence="6 7" key="1">
    <citation type="submission" date="2016-12" db="EMBL/GenBank/DDBJ databases">
        <title>The genomes of Aspergillus section Nigri reveals drivers in fungal speciation.</title>
        <authorList>
            <consortium name="DOE Joint Genome Institute"/>
            <person name="Vesth T.C."/>
            <person name="Nybo J."/>
            <person name="Theobald S."/>
            <person name="Brandl J."/>
            <person name="Frisvad J.C."/>
            <person name="Nielsen K.F."/>
            <person name="Lyhne E.K."/>
            <person name="Kogle M.E."/>
            <person name="Kuo A."/>
            <person name="Riley R."/>
            <person name="Clum A."/>
            <person name="Nolan M."/>
            <person name="Lipzen A."/>
            <person name="Salamov A."/>
            <person name="Henrissat B."/>
            <person name="Wiebenga A."/>
            <person name="De Vries R.P."/>
            <person name="Grigoriev I.V."/>
            <person name="Mortensen U.H."/>
            <person name="Andersen M.R."/>
            <person name="Baker S.E."/>
        </authorList>
    </citation>
    <scope>NUCLEOTIDE SEQUENCE [LARGE SCALE GENOMIC DNA]</scope>
    <source>
        <strain evidence="6 7">IBT 23096</strain>
    </source>
</reference>
<dbReference type="AlphaFoldDB" id="A0A2I2GLH9"/>
<name>A0A2I2GLH9_9EURO</name>
<dbReference type="InterPro" id="IPR050562">
    <property type="entry name" value="FAD_mOase_fung"/>
</dbReference>
<comment type="similarity">
    <text evidence="1">Belongs to the paxM FAD-dependent monooxygenase family.</text>
</comment>
<dbReference type="PRINTS" id="PR00420">
    <property type="entry name" value="RNGMNOXGNASE"/>
</dbReference>
<dbReference type="EMBL" id="MSFO01000001">
    <property type="protein sequence ID" value="PLB53719.1"/>
    <property type="molecule type" value="Genomic_DNA"/>
</dbReference>
<keyword evidence="7" id="KW-1185">Reference proteome</keyword>
<dbReference type="Proteomes" id="UP000234275">
    <property type="component" value="Unassembled WGS sequence"/>
</dbReference>
<keyword evidence="3" id="KW-0274">FAD</keyword>
<organism evidence="6 7">
    <name type="scientific">Aspergillus steynii IBT 23096</name>
    <dbReference type="NCBI Taxonomy" id="1392250"/>
    <lineage>
        <taxon>Eukaryota</taxon>
        <taxon>Fungi</taxon>
        <taxon>Dikarya</taxon>
        <taxon>Ascomycota</taxon>
        <taxon>Pezizomycotina</taxon>
        <taxon>Eurotiomycetes</taxon>
        <taxon>Eurotiomycetidae</taxon>
        <taxon>Eurotiales</taxon>
        <taxon>Aspergillaceae</taxon>
        <taxon>Aspergillus</taxon>
        <taxon>Aspergillus subgen. Circumdati</taxon>
    </lineage>
</organism>
<dbReference type="PANTHER" id="PTHR47356">
    <property type="entry name" value="FAD-DEPENDENT MONOOXYGENASE ASQG-RELATED"/>
    <property type="match status" value="1"/>
</dbReference>
<dbReference type="InterPro" id="IPR036188">
    <property type="entry name" value="FAD/NAD-bd_sf"/>
</dbReference>
<dbReference type="PANTHER" id="PTHR47356:SF2">
    <property type="entry name" value="FAD-BINDING DOMAIN-CONTAINING PROTEIN-RELATED"/>
    <property type="match status" value="1"/>
</dbReference>
<dbReference type="Gene3D" id="3.50.50.60">
    <property type="entry name" value="FAD/NAD(P)-binding domain"/>
    <property type="match status" value="1"/>
</dbReference>
<keyword evidence="4" id="KW-0560">Oxidoreductase</keyword>
<protein>
    <submittedName>
        <fullName evidence="6">FAD/NAD(P)-binding domain-containing protein</fullName>
    </submittedName>
</protein>
<dbReference type="Pfam" id="PF01494">
    <property type="entry name" value="FAD_binding_3"/>
    <property type="match status" value="1"/>
</dbReference>
<dbReference type="SUPFAM" id="SSF51905">
    <property type="entry name" value="FAD/NAD(P)-binding domain"/>
    <property type="match status" value="1"/>
</dbReference>
<gene>
    <name evidence="6" type="ORF">P170DRAFT_441992</name>
</gene>
<dbReference type="InterPro" id="IPR002938">
    <property type="entry name" value="FAD-bd"/>
</dbReference>
<evidence type="ECO:0000313" key="7">
    <source>
        <dbReference type="Proteomes" id="UP000234275"/>
    </source>
</evidence>
<evidence type="ECO:0000256" key="1">
    <source>
        <dbReference type="ARBA" id="ARBA00007992"/>
    </source>
</evidence>
<accession>A0A2I2GLH9</accession>
<dbReference type="GO" id="GO:0004497">
    <property type="term" value="F:monooxygenase activity"/>
    <property type="evidence" value="ECO:0007669"/>
    <property type="project" value="InterPro"/>
</dbReference>
<dbReference type="RefSeq" id="XP_024709021.1">
    <property type="nucleotide sequence ID" value="XM_024850431.1"/>
</dbReference>
<keyword evidence="2" id="KW-0285">Flavoprotein</keyword>
<comment type="caution">
    <text evidence="6">The sequence shown here is derived from an EMBL/GenBank/DDBJ whole genome shotgun (WGS) entry which is preliminary data.</text>
</comment>
<proteinExistence type="inferred from homology"/>
<dbReference type="GO" id="GO:0071949">
    <property type="term" value="F:FAD binding"/>
    <property type="evidence" value="ECO:0007669"/>
    <property type="project" value="InterPro"/>
</dbReference>